<dbReference type="Pfam" id="PF02353">
    <property type="entry name" value="CMAS"/>
    <property type="match status" value="1"/>
</dbReference>
<evidence type="ECO:0000256" key="2">
    <source>
        <dbReference type="ARBA" id="ARBA00022603"/>
    </source>
</evidence>
<dbReference type="Pfam" id="PF25371">
    <property type="entry name" value="DUF7884"/>
    <property type="match status" value="1"/>
</dbReference>
<dbReference type="Proteomes" id="UP000239480">
    <property type="component" value="Unassembled WGS sequence"/>
</dbReference>
<proteinExistence type="inferred from homology"/>
<keyword evidence="5" id="KW-0443">Lipid metabolism</keyword>
<reference evidence="7 8" key="1">
    <citation type="submission" date="2018-03" db="EMBL/GenBank/DDBJ databases">
        <title>Genomic Encyclopedia of Archaeal and Bacterial Type Strains, Phase II (KMG-II): from individual species to whole genera.</title>
        <authorList>
            <person name="Goeker M."/>
        </authorList>
    </citation>
    <scope>NUCLEOTIDE SEQUENCE [LARGE SCALE GENOMIC DNA]</scope>
    <source>
        <strain evidence="7 8">DSM 29328</strain>
    </source>
</reference>
<accession>A0A2T0RKZ1</accession>
<evidence type="ECO:0000256" key="4">
    <source>
        <dbReference type="ARBA" id="ARBA00022691"/>
    </source>
</evidence>
<dbReference type="GO" id="GO:0008610">
    <property type="term" value="P:lipid biosynthetic process"/>
    <property type="evidence" value="ECO:0007669"/>
    <property type="project" value="InterPro"/>
</dbReference>
<keyword evidence="2" id="KW-0489">Methyltransferase</keyword>
<dbReference type="PANTHER" id="PTHR43667:SF1">
    <property type="entry name" value="CYCLOPROPANE-FATTY-ACYL-PHOSPHOLIPID SYNTHASE"/>
    <property type="match status" value="1"/>
</dbReference>
<keyword evidence="4" id="KW-0949">S-adenosyl-L-methionine</keyword>
<evidence type="ECO:0000259" key="6">
    <source>
        <dbReference type="Pfam" id="PF25371"/>
    </source>
</evidence>
<dbReference type="PANTHER" id="PTHR43667">
    <property type="entry name" value="CYCLOPROPANE-FATTY-ACYL-PHOSPHOLIPID SYNTHASE"/>
    <property type="match status" value="1"/>
</dbReference>
<evidence type="ECO:0000256" key="1">
    <source>
        <dbReference type="ARBA" id="ARBA00010815"/>
    </source>
</evidence>
<evidence type="ECO:0000256" key="5">
    <source>
        <dbReference type="ARBA" id="ARBA00023098"/>
    </source>
</evidence>
<dbReference type="InterPro" id="IPR003333">
    <property type="entry name" value="CMAS"/>
</dbReference>
<dbReference type="GO" id="GO:0032259">
    <property type="term" value="P:methylation"/>
    <property type="evidence" value="ECO:0007669"/>
    <property type="project" value="UniProtKB-KW"/>
</dbReference>
<feature type="domain" description="DUF7884" evidence="6">
    <location>
        <begin position="39"/>
        <end position="85"/>
    </location>
</feature>
<keyword evidence="3" id="KW-0808">Transferase</keyword>
<organism evidence="7 8">
    <name type="scientific">Aliiruegeria haliotis</name>
    <dbReference type="NCBI Taxonomy" id="1280846"/>
    <lineage>
        <taxon>Bacteria</taxon>
        <taxon>Pseudomonadati</taxon>
        <taxon>Pseudomonadota</taxon>
        <taxon>Alphaproteobacteria</taxon>
        <taxon>Rhodobacterales</taxon>
        <taxon>Roseobacteraceae</taxon>
        <taxon>Aliiruegeria</taxon>
    </lineage>
</organism>
<dbReference type="PIRSF" id="PIRSF003085">
    <property type="entry name" value="CMAS"/>
    <property type="match status" value="1"/>
</dbReference>
<protein>
    <submittedName>
        <fullName evidence="7">Cyclopropane-fatty-acyl-phospholipid synthase</fullName>
    </submittedName>
</protein>
<dbReference type="GO" id="GO:0008168">
    <property type="term" value="F:methyltransferase activity"/>
    <property type="evidence" value="ECO:0007669"/>
    <property type="project" value="UniProtKB-KW"/>
</dbReference>
<dbReference type="InterPro" id="IPR057206">
    <property type="entry name" value="DUF7884"/>
</dbReference>
<dbReference type="InterPro" id="IPR050723">
    <property type="entry name" value="CFA/CMAS"/>
</dbReference>
<sequence>MGAWQARGKVGMWSGLLDRLLERIVHDGRLTVRGAGVVERTYGNGSGPQVTIWLHDPTLPRRLILNPDLALGEAYMDQDLTIDGDDLPGFLALLLMNRGAGKSGWAIRLNLGLRRLLRRVQQYNPLQRARQNVAHHYDLSGALYDLFLDEDRQYSCAYFRSPEDTLEQAQAQKKAHIARKLRLEPGMRVLDIGCGWGGMALTLAGEHGAHVLGVTLSREQHAVAQQRAEMAGLADRAEFRLMDYREVTGEFDRIVSVGMFEHVGVPHYREYFGHVRDRLTVDGIAVVHTIGRNTPPGSTSPWISKYIFPGGYLPALSEVMAAVEKERLWTTDVEVWRLHYAETLRHWRERFAANEGAALALYDARFCRMWRYYLTASEMSFRYHNQVVFQVQLSRRQDAVPLTRDYLYRVT</sequence>
<comment type="caution">
    <text evidence="7">The sequence shown here is derived from an EMBL/GenBank/DDBJ whole genome shotgun (WGS) entry which is preliminary data.</text>
</comment>
<dbReference type="EMBL" id="PVTD01000008">
    <property type="protein sequence ID" value="PRY21792.1"/>
    <property type="molecule type" value="Genomic_DNA"/>
</dbReference>
<dbReference type="SUPFAM" id="SSF53335">
    <property type="entry name" value="S-adenosyl-L-methionine-dependent methyltransferases"/>
    <property type="match status" value="1"/>
</dbReference>
<dbReference type="AlphaFoldDB" id="A0A2T0RKZ1"/>
<keyword evidence="8" id="KW-1185">Reference proteome</keyword>
<comment type="similarity">
    <text evidence="1">Belongs to the CFA/CMAS family.</text>
</comment>
<dbReference type="InterPro" id="IPR029063">
    <property type="entry name" value="SAM-dependent_MTases_sf"/>
</dbReference>
<gene>
    <name evidence="7" type="ORF">CLV78_10863</name>
</gene>
<evidence type="ECO:0000256" key="3">
    <source>
        <dbReference type="ARBA" id="ARBA00022679"/>
    </source>
</evidence>
<dbReference type="CDD" id="cd02440">
    <property type="entry name" value="AdoMet_MTases"/>
    <property type="match status" value="1"/>
</dbReference>
<dbReference type="Gene3D" id="3.40.50.150">
    <property type="entry name" value="Vaccinia Virus protein VP39"/>
    <property type="match status" value="1"/>
</dbReference>
<evidence type="ECO:0000313" key="7">
    <source>
        <dbReference type="EMBL" id="PRY21792.1"/>
    </source>
</evidence>
<name>A0A2T0RKZ1_9RHOB</name>
<evidence type="ECO:0000313" key="8">
    <source>
        <dbReference type="Proteomes" id="UP000239480"/>
    </source>
</evidence>